<dbReference type="PANTHER" id="PTHR46191">
    <property type="match status" value="1"/>
</dbReference>
<sequence>MSVRFPNSIPSPIRLVLFDAFDTLITPQSAPHLQYASVARAHGLAVIDADVKSAFKQAFRTTSQEHPNYGLESNIADPDDWWRVVVKRTFHPSLHSKVTTNQYEQNIIRLSESLVRRFGTREAYHLFPDVVPTLHKLTQIKNSKGETVKVGLATNSDSRILLVLKMFDLKRFMELDMNPLPSLGRPRPGPTLSYFEKCSKPNSRFFHAAVRRASATISTDEGAQLRPEHVLYVGDQLYEDFWGATDAGLQAAWLQRDSGKESNQPWQKISGERNSEQELAFVRERTITTLEDVVEIVAQSQQEGEE</sequence>
<dbReference type="Proteomes" id="UP000658997">
    <property type="component" value="Unassembled WGS sequence"/>
</dbReference>
<dbReference type="InterPro" id="IPR023214">
    <property type="entry name" value="HAD_sf"/>
</dbReference>
<gene>
    <name evidence="2" type="ORF">UBRO2_02661</name>
    <name evidence="1" type="ORF">UBRO_02722</name>
</gene>
<dbReference type="EMBL" id="ULHB01000043">
    <property type="protein sequence ID" value="SYW78628.1"/>
    <property type="molecule type" value="Genomic_DNA"/>
</dbReference>
<dbReference type="Gene3D" id="3.40.50.1000">
    <property type="entry name" value="HAD superfamily/HAD-like"/>
    <property type="match status" value="1"/>
</dbReference>
<name>A0A1K0G1R5_9BASI</name>
<evidence type="ECO:0000313" key="2">
    <source>
        <dbReference type="EMBL" id="SYW78628.1"/>
    </source>
</evidence>
<dbReference type="InterPro" id="IPR044924">
    <property type="entry name" value="HAD-SF_hydro_IA_REG-2-like_cap"/>
</dbReference>
<reference evidence="2" key="3">
    <citation type="submission" date="2018-08" db="EMBL/GenBank/DDBJ databases">
        <authorList>
            <person name="Guldener U."/>
        </authorList>
    </citation>
    <scope>NUCLEOTIDE SEQUENCE</scope>
    <source>
        <strain evidence="2">UB2</strain>
    </source>
</reference>
<keyword evidence="4" id="KW-1185">Reference proteome</keyword>
<evidence type="ECO:0000313" key="3">
    <source>
        <dbReference type="Proteomes" id="UP000179920"/>
    </source>
</evidence>
<dbReference type="SFLD" id="SFLDG01129">
    <property type="entry name" value="C1.5:_HAD__Beta-PGM__Phosphata"/>
    <property type="match status" value="1"/>
</dbReference>
<reference evidence="3" key="2">
    <citation type="submission" date="2016-04" db="EMBL/GenBank/DDBJ databases">
        <authorList>
            <person name="Guldener U."/>
            <person name="Guldener U."/>
        </authorList>
    </citation>
    <scope>NUCLEOTIDE SEQUENCE [LARGE SCALE GENOMIC DNA]</scope>
    <source>
        <strain evidence="3">UB2112</strain>
    </source>
</reference>
<dbReference type="InterPro" id="IPR051828">
    <property type="entry name" value="HAD-like_hydrolase_domain"/>
</dbReference>
<dbReference type="Pfam" id="PF00702">
    <property type="entry name" value="Hydrolase"/>
    <property type="match status" value="1"/>
</dbReference>
<dbReference type="OrthoDB" id="444127at2759"/>
<dbReference type="PANTHER" id="PTHR46191:SF2">
    <property type="entry name" value="HALOACID DEHALOGENASE-LIKE HYDROLASE DOMAIN-CONTAINING PROTEIN 3"/>
    <property type="match status" value="1"/>
</dbReference>
<reference evidence="1" key="1">
    <citation type="submission" date="2016-04" db="EMBL/GenBank/DDBJ databases">
        <authorList>
            <person name="Evans L.H."/>
            <person name="Alamgir A."/>
            <person name="Owens N."/>
            <person name="Weber N.D."/>
            <person name="Virtaneva K."/>
            <person name="Barbian K."/>
            <person name="Babar A."/>
            <person name="Rosenke K."/>
        </authorList>
    </citation>
    <scope>NUCLEOTIDE SEQUENCE</scope>
    <source>
        <strain evidence="1">UB2112</strain>
    </source>
</reference>
<dbReference type="Gene3D" id="1.10.150.720">
    <property type="entry name" value="Haloacid dehalogenase-like hydrolase"/>
    <property type="match status" value="1"/>
</dbReference>
<accession>A0A1K0G1R5</accession>
<dbReference type="SFLD" id="SFLDS00003">
    <property type="entry name" value="Haloacid_Dehalogenase"/>
    <property type="match status" value="1"/>
</dbReference>
<dbReference type="InterPro" id="IPR036412">
    <property type="entry name" value="HAD-like_sf"/>
</dbReference>
<proteinExistence type="predicted"/>
<dbReference type="SUPFAM" id="SSF56784">
    <property type="entry name" value="HAD-like"/>
    <property type="match status" value="1"/>
</dbReference>
<dbReference type="EMBL" id="LT558120">
    <property type="protein sequence ID" value="SAM81069.1"/>
    <property type="molecule type" value="Genomic_DNA"/>
</dbReference>
<dbReference type="AlphaFoldDB" id="A0A1K0G1R5"/>
<organism evidence="1 3">
    <name type="scientific">Ustilago bromivora</name>
    <dbReference type="NCBI Taxonomy" id="307758"/>
    <lineage>
        <taxon>Eukaryota</taxon>
        <taxon>Fungi</taxon>
        <taxon>Dikarya</taxon>
        <taxon>Basidiomycota</taxon>
        <taxon>Ustilaginomycotina</taxon>
        <taxon>Ustilaginomycetes</taxon>
        <taxon>Ustilaginales</taxon>
        <taxon>Ustilaginaceae</taxon>
        <taxon>Ustilago</taxon>
    </lineage>
</organism>
<evidence type="ECO:0000313" key="4">
    <source>
        <dbReference type="Proteomes" id="UP000658997"/>
    </source>
</evidence>
<dbReference type="Proteomes" id="UP000179920">
    <property type="component" value="Chromosome IV"/>
</dbReference>
<protein>
    <submittedName>
        <fullName evidence="1">Uncharacterized protein</fullName>
    </submittedName>
</protein>
<evidence type="ECO:0000313" key="1">
    <source>
        <dbReference type="EMBL" id="SAM81069.1"/>
    </source>
</evidence>
<dbReference type="GO" id="GO:0005634">
    <property type="term" value="C:nucleus"/>
    <property type="evidence" value="ECO:0007669"/>
    <property type="project" value="TreeGrafter"/>
</dbReference>